<gene>
    <name evidence="2" type="ORF">THAOC_28369</name>
</gene>
<dbReference type="Proteomes" id="UP000266841">
    <property type="component" value="Unassembled WGS sequence"/>
</dbReference>
<dbReference type="PANTHER" id="PTHR35383">
    <property type="entry name" value="MUCIN 12EA-RELATED"/>
    <property type="match status" value="1"/>
</dbReference>
<evidence type="ECO:0000313" key="2">
    <source>
        <dbReference type="EMBL" id="EJK52364.1"/>
    </source>
</evidence>
<feature type="compositionally biased region" description="Low complexity" evidence="1">
    <location>
        <begin position="174"/>
        <end position="279"/>
    </location>
</feature>
<sequence>ANGKTSEIFRDDGVHHSGSGVRTDFHGFDLSRGDGTGLTFSAQPILFGDKAVQIRDWRIRQINSDNLSVTNENGNVSRIYRSDGTVHGNITSLGGYVTADLGEPACVYLTSSFLQIGDWRFGEITSHLSVTHKDGQTAMIYRHDGTIHPGPRSDYNAWTLVDDEVLAGTKEGCQSPSTPTTSSPTTQSPTQSPTTQAPTTSSPTTQSPTQSPSTESPTTSPTTQAPVTQSPTQAPTTSSPTTQSPTQSPTTQAPTTSSPTTQSPTQSPSTESPTTSAPTVHPFTGYEQVGGTGAGECADKDGGLFSYAQYNENASAEDCSVKCSGLATSAQVGLGVTPSACRCYFDGSAPDDEGQTFTSVDESGTGPVAGVNNESGENWQCYRRIAAGTVEPTTKPTEVPTAPVTQSPTQAPTTSSPTTQSPTQSPTTQAPTTSSPTTQSPTQSPSTESPTTSPTTQAPVTQSPTQAPTTSSPTTQSPTQSPTTQAPTTVSPTTQAPTTLSLLSCPSVGSPMTILQPGPKLVNVSSSGSFCGIFRRTQAGDLIPLARSYNGNGWEPSAGPFALSFGEILGSASSGGTESRRLTSSSSNIVLPELVDPNESYVILSKDGSSSDRRDIASWLEMITFGQKMDEIDLLDDGSWGSIARAQFLLAQMNTTLSPATSHREYYRRRANSKYIDSSQVARSDHPCSVSLKLYSVRKLTSFIGLTSFFKWGSPIPSGGGIRSQGLADLATNVECINFTM</sequence>
<reference evidence="2 3" key="1">
    <citation type="journal article" date="2012" name="Genome Biol.">
        <title>Genome and low-iron response of an oceanic diatom adapted to chronic iron limitation.</title>
        <authorList>
            <person name="Lommer M."/>
            <person name="Specht M."/>
            <person name="Roy A.S."/>
            <person name="Kraemer L."/>
            <person name="Andreson R."/>
            <person name="Gutowska M.A."/>
            <person name="Wolf J."/>
            <person name="Bergner S.V."/>
            <person name="Schilhabel M.B."/>
            <person name="Klostermeier U.C."/>
            <person name="Beiko R.G."/>
            <person name="Rosenstiel P."/>
            <person name="Hippler M."/>
            <person name="Laroche J."/>
        </authorList>
    </citation>
    <scope>NUCLEOTIDE SEQUENCE [LARGE SCALE GENOMIC DNA]</scope>
    <source>
        <strain evidence="2 3">CCMP1005</strain>
    </source>
</reference>
<feature type="region of interest" description="Disordered" evidence="1">
    <location>
        <begin position="352"/>
        <end position="375"/>
    </location>
</feature>
<name>K0RJ94_THAOC</name>
<proteinExistence type="predicted"/>
<feature type="non-terminal residue" evidence="2">
    <location>
        <position position="1"/>
    </location>
</feature>
<comment type="caution">
    <text evidence="2">The sequence shown here is derived from an EMBL/GenBank/DDBJ whole genome shotgun (WGS) entry which is preliminary data.</text>
</comment>
<accession>K0RJ94</accession>
<feature type="region of interest" description="Disordered" evidence="1">
    <location>
        <begin position="389"/>
        <end position="498"/>
    </location>
</feature>
<dbReference type="PANTHER" id="PTHR35383:SF1">
    <property type="entry name" value="MUCIN 12EA-RELATED"/>
    <property type="match status" value="1"/>
</dbReference>
<feature type="region of interest" description="Disordered" evidence="1">
    <location>
        <begin position="169"/>
        <end position="288"/>
    </location>
</feature>
<dbReference type="eggNOG" id="ENOG502S7U3">
    <property type="taxonomic scope" value="Eukaryota"/>
</dbReference>
<evidence type="ECO:0000313" key="3">
    <source>
        <dbReference type="Proteomes" id="UP000266841"/>
    </source>
</evidence>
<keyword evidence="3" id="KW-1185">Reference proteome</keyword>
<organism evidence="2 3">
    <name type="scientific">Thalassiosira oceanica</name>
    <name type="common">Marine diatom</name>
    <dbReference type="NCBI Taxonomy" id="159749"/>
    <lineage>
        <taxon>Eukaryota</taxon>
        <taxon>Sar</taxon>
        <taxon>Stramenopiles</taxon>
        <taxon>Ochrophyta</taxon>
        <taxon>Bacillariophyta</taxon>
        <taxon>Coscinodiscophyceae</taxon>
        <taxon>Thalassiosirophycidae</taxon>
        <taxon>Thalassiosirales</taxon>
        <taxon>Thalassiosiraceae</taxon>
        <taxon>Thalassiosira</taxon>
    </lineage>
</organism>
<protein>
    <submittedName>
        <fullName evidence="2">Uncharacterized protein</fullName>
    </submittedName>
</protein>
<dbReference type="AlphaFoldDB" id="K0RJ94"/>
<dbReference type="EMBL" id="AGNL01039989">
    <property type="protein sequence ID" value="EJK52364.1"/>
    <property type="molecule type" value="Genomic_DNA"/>
</dbReference>
<evidence type="ECO:0000256" key="1">
    <source>
        <dbReference type="SAM" id="MobiDB-lite"/>
    </source>
</evidence>